<feature type="non-terminal residue" evidence="1">
    <location>
        <position position="84"/>
    </location>
</feature>
<accession>A0A7R8ZVM7</accession>
<organism evidence="1">
    <name type="scientific">Cyprideis torosa</name>
    <dbReference type="NCBI Taxonomy" id="163714"/>
    <lineage>
        <taxon>Eukaryota</taxon>
        <taxon>Metazoa</taxon>
        <taxon>Ecdysozoa</taxon>
        <taxon>Arthropoda</taxon>
        <taxon>Crustacea</taxon>
        <taxon>Oligostraca</taxon>
        <taxon>Ostracoda</taxon>
        <taxon>Podocopa</taxon>
        <taxon>Podocopida</taxon>
        <taxon>Cytherocopina</taxon>
        <taxon>Cytheroidea</taxon>
        <taxon>Cytherideidae</taxon>
        <taxon>Cyprideis</taxon>
    </lineage>
</organism>
<gene>
    <name evidence="1" type="ORF">CTOB1V02_LOCUS16023</name>
</gene>
<name>A0A7R8ZVM7_9CRUS</name>
<dbReference type="EMBL" id="OB697870">
    <property type="protein sequence ID" value="CAD7238208.1"/>
    <property type="molecule type" value="Genomic_DNA"/>
</dbReference>
<sequence length="84" mass="9630">MDTLCHYNLWRTVPLELGFGCREPQGFGSQDQYLTSVRERSLICDSRDAIRDISLVNSLSEPLSKPRQPLRPGSTLRRCHDVLK</sequence>
<evidence type="ECO:0000313" key="1">
    <source>
        <dbReference type="EMBL" id="CAD7238208.1"/>
    </source>
</evidence>
<protein>
    <submittedName>
        <fullName evidence="1">Uncharacterized protein</fullName>
    </submittedName>
</protein>
<proteinExistence type="predicted"/>
<reference evidence="1" key="1">
    <citation type="submission" date="2020-11" db="EMBL/GenBank/DDBJ databases">
        <authorList>
            <person name="Tran Van P."/>
        </authorList>
    </citation>
    <scope>NUCLEOTIDE SEQUENCE</scope>
</reference>
<dbReference type="OrthoDB" id="5405745at2759"/>
<dbReference type="AlphaFoldDB" id="A0A7R8ZVM7"/>